<reference evidence="1" key="1">
    <citation type="journal article" date="2020" name="Stud. Mycol.">
        <title>101 Dothideomycetes genomes: a test case for predicting lifestyles and emergence of pathogens.</title>
        <authorList>
            <person name="Haridas S."/>
            <person name="Albert R."/>
            <person name="Binder M."/>
            <person name="Bloem J."/>
            <person name="Labutti K."/>
            <person name="Salamov A."/>
            <person name="Andreopoulos B."/>
            <person name="Baker S."/>
            <person name="Barry K."/>
            <person name="Bills G."/>
            <person name="Bluhm B."/>
            <person name="Cannon C."/>
            <person name="Castanera R."/>
            <person name="Culley D."/>
            <person name="Daum C."/>
            <person name="Ezra D."/>
            <person name="Gonzalez J."/>
            <person name="Henrissat B."/>
            <person name="Kuo A."/>
            <person name="Liang C."/>
            <person name="Lipzen A."/>
            <person name="Lutzoni F."/>
            <person name="Magnuson J."/>
            <person name="Mondo S."/>
            <person name="Nolan M."/>
            <person name="Ohm R."/>
            <person name="Pangilinan J."/>
            <person name="Park H.-J."/>
            <person name="Ramirez L."/>
            <person name="Alfaro M."/>
            <person name="Sun H."/>
            <person name="Tritt A."/>
            <person name="Yoshinaga Y."/>
            <person name="Zwiers L.-H."/>
            <person name="Turgeon B."/>
            <person name="Goodwin S."/>
            <person name="Spatafora J."/>
            <person name="Crous P."/>
            <person name="Grigoriev I."/>
        </authorList>
    </citation>
    <scope>NUCLEOTIDE SEQUENCE</scope>
    <source>
        <strain evidence="1">ATCC 200398</strain>
    </source>
</reference>
<keyword evidence="2" id="KW-1185">Reference proteome</keyword>
<organism evidence="1 2">
    <name type="scientific">Lindgomyces ingoldianus</name>
    <dbReference type="NCBI Taxonomy" id="673940"/>
    <lineage>
        <taxon>Eukaryota</taxon>
        <taxon>Fungi</taxon>
        <taxon>Dikarya</taxon>
        <taxon>Ascomycota</taxon>
        <taxon>Pezizomycotina</taxon>
        <taxon>Dothideomycetes</taxon>
        <taxon>Pleosporomycetidae</taxon>
        <taxon>Pleosporales</taxon>
        <taxon>Lindgomycetaceae</taxon>
        <taxon>Lindgomyces</taxon>
    </lineage>
</organism>
<sequence length="256" mass="28205">MDLFGGRREASATDQLSKRNGCLRQSSSLCALPSSRHHSRPFRNGRVKRPSCDTSLGRSWVVRQSTVAQLMPSQGFGLRTFGTHRSRELLHPSRWAIYPCLERLALRRVADNIFHTGLSPGETGGSRIVLAVLPLPVASGYWPRHGVVCQSSRLPLHPPQLAHRFPIGCYCSSSFALPANGLVVAAAEALASWVIVSCAVREDKVSYRDRNSSAESHGGRPFKSLVTMLSLWDALHARVHKNKPIYPTSSYTISHS</sequence>
<evidence type="ECO:0000313" key="2">
    <source>
        <dbReference type="Proteomes" id="UP000799755"/>
    </source>
</evidence>
<dbReference type="EMBL" id="MU003494">
    <property type="protein sequence ID" value="KAF2476440.1"/>
    <property type="molecule type" value="Genomic_DNA"/>
</dbReference>
<proteinExistence type="predicted"/>
<protein>
    <submittedName>
        <fullName evidence="1">Uncharacterized protein</fullName>
    </submittedName>
</protein>
<accession>A0ACB6RCI4</accession>
<evidence type="ECO:0000313" key="1">
    <source>
        <dbReference type="EMBL" id="KAF2476440.1"/>
    </source>
</evidence>
<gene>
    <name evidence="1" type="ORF">BDR25DRAFT_66025</name>
</gene>
<dbReference type="Proteomes" id="UP000799755">
    <property type="component" value="Unassembled WGS sequence"/>
</dbReference>
<comment type="caution">
    <text evidence="1">The sequence shown here is derived from an EMBL/GenBank/DDBJ whole genome shotgun (WGS) entry which is preliminary data.</text>
</comment>
<name>A0ACB6RCI4_9PLEO</name>